<proteinExistence type="predicted"/>
<feature type="compositionally biased region" description="Low complexity" evidence="1">
    <location>
        <begin position="56"/>
        <end position="71"/>
    </location>
</feature>
<organism evidence="3 4">
    <name type="scientific">Actinotalea soli</name>
    <dbReference type="NCBI Taxonomy" id="2819234"/>
    <lineage>
        <taxon>Bacteria</taxon>
        <taxon>Bacillati</taxon>
        <taxon>Actinomycetota</taxon>
        <taxon>Actinomycetes</taxon>
        <taxon>Micrococcales</taxon>
        <taxon>Cellulomonadaceae</taxon>
        <taxon>Actinotalea</taxon>
    </lineage>
</organism>
<name>A0A939LQI5_9CELL</name>
<accession>A0A939LQI5</accession>
<keyword evidence="2" id="KW-0732">Signal</keyword>
<protein>
    <recommendedName>
        <fullName evidence="5">Lipoprotein</fullName>
    </recommendedName>
</protein>
<evidence type="ECO:0000256" key="1">
    <source>
        <dbReference type="SAM" id="MobiDB-lite"/>
    </source>
</evidence>
<feature type="compositionally biased region" description="Acidic residues" evidence="1">
    <location>
        <begin position="44"/>
        <end position="55"/>
    </location>
</feature>
<evidence type="ECO:0000313" key="3">
    <source>
        <dbReference type="EMBL" id="MBO1752581.1"/>
    </source>
</evidence>
<sequence length="237" mass="25097">MRTMRRPALLLLAPATALALTGCTPGAEDTDLGDAPVVGSPATEEPEGADPEGADEATQADGDGAAASGDGEWLEVRDGTWTVGEAGEVEFRVADGALELVDVRPADGWTVTDEEVSTDEIEIDLEQGEVEYHVEIQLEGGTLTIEIDQDIDPAEPGRYEVGVAGEVEWAVSADGGLELVEVVAHEGWTVVEQEADRDDIDVELRNGPATWQYDVDLDSDGSTEVGVDYEIQGPFEG</sequence>
<dbReference type="AlphaFoldDB" id="A0A939LQI5"/>
<feature type="region of interest" description="Disordered" evidence="1">
    <location>
        <begin position="24"/>
        <end position="72"/>
    </location>
</feature>
<evidence type="ECO:0000313" key="4">
    <source>
        <dbReference type="Proteomes" id="UP000664209"/>
    </source>
</evidence>
<reference evidence="3" key="1">
    <citation type="submission" date="2021-03" db="EMBL/GenBank/DDBJ databases">
        <title>Actinotalea soli sp. nov., isolated from soil.</title>
        <authorList>
            <person name="Ping W."/>
            <person name="Zhang J."/>
        </authorList>
    </citation>
    <scope>NUCLEOTIDE SEQUENCE</scope>
    <source>
        <strain evidence="3">BY-33</strain>
    </source>
</reference>
<dbReference type="RefSeq" id="WP_208056259.1">
    <property type="nucleotide sequence ID" value="NZ_JAGEMK010000006.1"/>
</dbReference>
<feature type="signal peptide" evidence="2">
    <location>
        <begin position="1"/>
        <end position="19"/>
    </location>
</feature>
<dbReference type="EMBL" id="JAGEMK010000006">
    <property type="protein sequence ID" value="MBO1752581.1"/>
    <property type="molecule type" value="Genomic_DNA"/>
</dbReference>
<comment type="caution">
    <text evidence="3">The sequence shown here is derived from an EMBL/GenBank/DDBJ whole genome shotgun (WGS) entry which is preliminary data.</text>
</comment>
<keyword evidence="4" id="KW-1185">Reference proteome</keyword>
<evidence type="ECO:0008006" key="5">
    <source>
        <dbReference type="Google" id="ProtNLM"/>
    </source>
</evidence>
<evidence type="ECO:0000256" key="2">
    <source>
        <dbReference type="SAM" id="SignalP"/>
    </source>
</evidence>
<dbReference type="PROSITE" id="PS51257">
    <property type="entry name" value="PROKAR_LIPOPROTEIN"/>
    <property type="match status" value="1"/>
</dbReference>
<feature type="chain" id="PRO_5039204667" description="Lipoprotein" evidence="2">
    <location>
        <begin position="20"/>
        <end position="237"/>
    </location>
</feature>
<gene>
    <name evidence="3" type="ORF">J4G33_12280</name>
</gene>
<dbReference type="Proteomes" id="UP000664209">
    <property type="component" value="Unassembled WGS sequence"/>
</dbReference>